<keyword evidence="2" id="KW-0472">Membrane</keyword>
<evidence type="ECO:0000313" key="3">
    <source>
        <dbReference type="EMBL" id="CAJ0593431.1"/>
    </source>
</evidence>
<organism evidence="3 4">
    <name type="scientific">Cylicocyclus nassatus</name>
    <name type="common">Nematode worm</name>
    <dbReference type="NCBI Taxonomy" id="53992"/>
    <lineage>
        <taxon>Eukaryota</taxon>
        <taxon>Metazoa</taxon>
        <taxon>Ecdysozoa</taxon>
        <taxon>Nematoda</taxon>
        <taxon>Chromadorea</taxon>
        <taxon>Rhabditida</taxon>
        <taxon>Rhabditina</taxon>
        <taxon>Rhabditomorpha</taxon>
        <taxon>Strongyloidea</taxon>
        <taxon>Strongylidae</taxon>
        <taxon>Cylicocyclus</taxon>
    </lineage>
</organism>
<comment type="caution">
    <text evidence="3">The sequence shown here is derived from an EMBL/GenBank/DDBJ whole genome shotgun (WGS) entry which is preliminary data.</text>
</comment>
<keyword evidence="2" id="KW-1133">Transmembrane helix</keyword>
<reference evidence="3" key="1">
    <citation type="submission" date="2023-07" db="EMBL/GenBank/DDBJ databases">
        <authorList>
            <consortium name="CYATHOMIX"/>
        </authorList>
    </citation>
    <scope>NUCLEOTIDE SEQUENCE</scope>
    <source>
        <strain evidence="3">N/A</strain>
    </source>
</reference>
<dbReference type="Proteomes" id="UP001176961">
    <property type="component" value="Unassembled WGS sequence"/>
</dbReference>
<keyword evidence="2" id="KW-0812">Transmembrane</keyword>
<feature type="compositionally biased region" description="Low complexity" evidence="1">
    <location>
        <begin position="172"/>
        <end position="197"/>
    </location>
</feature>
<name>A0AA36DV90_CYLNA</name>
<protein>
    <submittedName>
        <fullName evidence="3">Uncharacterized protein</fullName>
    </submittedName>
</protein>
<evidence type="ECO:0000256" key="2">
    <source>
        <dbReference type="SAM" id="Phobius"/>
    </source>
</evidence>
<gene>
    <name evidence="3" type="ORF">CYNAS_LOCUS5414</name>
</gene>
<dbReference type="EMBL" id="CATQJL010000112">
    <property type="protein sequence ID" value="CAJ0593431.1"/>
    <property type="molecule type" value="Genomic_DNA"/>
</dbReference>
<evidence type="ECO:0000256" key="1">
    <source>
        <dbReference type="SAM" id="MobiDB-lite"/>
    </source>
</evidence>
<evidence type="ECO:0000313" key="4">
    <source>
        <dbReference type="Proteomes" id="UP001176961"/>
    </source>
</evidence>
<proteinExistence type="predicted"/>
<feature type="transmembrane region" description="Helical" evidence="2">
    <location>
        <begin position="224"/>
        <end position="245"/>
    </location>
</feature>
<sequence length="275" mass="29566">MATGIIRCDNIDDVFRKAAEIQCRVPSLSSSERSSSGVSSAASSPANAKVISFANPAAELEDLRGGSTNPGLVLDPSGLTSENATPRSFCTGIVSLRDELWLDIEARLQQHPIQLSKKRTLAEKCRHFVQSKWRFVSVSMLPMKNVSGDQRPLSPRDGDGDDVEKDENANRSGAAESTTSGSSSSSSSSSASGSSTSKTRPAESKKKRPRKDPDTMPPFSCTPVYVIILLAIFLVLVIGAITTIIDMRPELIYGRKNASLVQIAQELLNTNTTHV</sequence>
<accession>A0AA36DV90</accession>
<dbReference type="AlphaFoldDB" id="A0AA36DV90"/>
<keyword evidence="4" id="KW-1185">Reference proteome</keyword>
<feature type="region of interest" description="Disordered" evidence="1">
    <location>
        <begin position="145"/>
        <end position="216"/>
    </location>
</feature>